<name>A0A366FFP3_9HYPH</name>
<keyword evidence="1" id="KW-0732">Signal</keyword>
<feature type="domain" description="SsuA/THI5-like" evidence="2">
    <location>
        <begin position="75"/>
        <end position="275"/>
    </location>
</feature>
<dbReference type="EMBL" id="QNRK01000013">
    <property type="protein sequence ID" value="RBP12926.1"/>
    <property type="molecule type" value="Genomic_DNA"/>
</dbReference>
<evidence type="ECO:0000313" key="3">
    <source>
        <dbReference type="EMBL" id="RBP12926.1"/>
    </source>
</evidence>
<evidence type="ECO:0000313" key="4">
    <source>
        <dbReference type="Proteomes" id="UP000253529"/>
    </source>
</evidence>
<dbReference type="PANTHER" id="PTHR30024">
    <property type="entry name" value="ALIPHATIC SULFONATES-BINDING PROTEIN-RELATED"/>
    <property type="match status" value="1"/>
</dbReference>
<reference evidence="3 4" key="1">
    <citation type="submission" date="2018-06" db="EMBL/GenBank/DDBJ databases">
        <title>Genomic Encyclopedia of Type Strains, Phase IV (KMG-IV): sequencing the most valuable type-strain genomes for metagenomic binning, comparative biology and taxonomic classification.</title>
        <authorList>
            <person name="Goeker M."/>
        </authorList>
    </citation>
    <scope>NUCLEOTIDE SEQUENCE [LARGE SCALE GENOMIC DNA]</scope>
    <source>
        <strain evidence="3 4">DSM 24875</strain>
    </source>
</reference>
<protein>
    <submittedName>
        <fullName evidence="3">NitT/TauT family transport system substrate-binding protein</fullName>
    </submittedName>
</protein>
<dbReference type="Gene3D" id="3.40.190.10">
    <property type="entry name" value="Periplasmic binding protein-like II"/>
    <property type="match status" value="2"/>
</dbReference>
<keyword evidence="4" id="KW-1185">Reference proteome</keyword>
<gene>
    <name evidence="3" type="ORF">DFR50_113115</name>
</gene>
<dbReference type="SUPFAM" id="SSF53850">
    <property type="entry name" value="Periplasmic binding protein-like II"/>
    <property type="match status" value="1"/>
</dbReference>
<proteinExistence type="predicted"/>
<sequence>MKGNPAMSATLLAGAEDPPPHGFVRSARMQLVALLAGALLASPCAEAADTIRLAMQKTGTVAWEIATMKALGLDKAADLDIQTAELATPESGKIALQGGAADLIVSDWLWAARERTLGDKLLFAPYSTALGAVMAPKEQPIHALADLAGRSLGVAGGPLDKSWLLVQAAARKEGVDLARAARPAYGAPPLIAEKLASGELDAALEFWTFSVALEARGFRRAVDMAGVEKTLGATGPVAMTGYVFTEAFARDHGDALRRFLDAAARARQALASDPALWTPIKARLRLTDEAALDIYRKRYAEGVPKRSVAEEAQDAKALYRAIVAVGGPDLVGGAADLDTGLFYDANAAR</sequence>
<dbReference type="PANTHER" id="PTHR30024:SF48">
    <property type="entry name" value="ABC TRANSPORTER SUBSTRATE-BINDING PROTEIN"/>
    <property type="match status" value="1"/>
</dbReference>
<dbReference type="Proteomes" id="UP000253529">
    <property type="component" value="Unassembled WGS sequence"/>
</dbReference>
<dbReference type="AlphaFoldDB" id="A0A366FFP3"/>
<feature type="chain" id="PRO_5016652496" evidence="1">
    <location>
        <begin position="48"/>
        <end position="349"/>
    </location>
</feature>
<dbReference type="Pfam" id="PF09084">
    <property type="entry name" value="NMT1"/>
    <property type="match status" value="1"/>
</dbReference>
<feature type="signal peptide" evidence="1">
    <location>
        <begin position="1"/>
        <end position="47"/>
    </location>
</feature>
<comment type="caution">
    <text evidence="3">The sequence shown here is derived from an EMBL/GenBank/DDBJ whole genome shotgun (WGS) entry which is preliminary data.</text>
</comment>
<dbReference type="RefSeq" id="WP_245427730.1">
    <property type="nucleotide sequence ID" value="NZ_QNRK01000013.1"/>
</dbReference>
<dbReference type="InterPro" id="IPR015168">
    <property type="entry name" value="SsuA/THI5"/>
</dbReference>
<evidence type="ECO:0000259" key="2">
    <source>
        <dbReference type="Pfam" id="PF09084"/>
    </source>
</evidence>
<evidence type="ECO:0000256" key="1">
    <source>
        <dbReference type="SAM" id="SignalP"/>
    </source>
</evidence>
<accession>A0A366FFP3</accession>
<organism evidence="3 4">
    <name type="scientific">Roseiarcus fermentans</name>
    <dbReference type="NCBI Taxonomy" id="1473586"/>
    <lineage>
        <taxon>Bacteria</taxon>
        <taxon>Pseudomonadati</taxon>
        <taxon>Pseudomonadota</taxon>
        <taxon>Alphaproteobacteria</taxon>
        <taxon>Hyphomicrobiales</taxon>
        <taxon>Roseiarcaceae</taxon>
        <taxon>Roseiarcus</taxon>
    </lineage>
</organism>